<evidence type="ECO:0008006" key="3">
    <source>
        <dbReference type="Google" id="ProtNLM"/>
    </source>
</evidence>
<comment type="caution">
    <text evidence="2">The sequence shown here is derived from an EMBL/GenBank/DDBJ whole genome shotgun (WGS) entry which is preliminary data.</text>
</comment>
<evidence type="ECO:0000256" key="1">
    <source>
        <dbReference type="SAM" id="MobiDB-lite"/>
    </source>
</evidence>
<feature type="region of interest" description="Disordered" evidence="1">
    <location>
        <begin position="404"/>
        <end position="427"/>
    </location>
</feature>
<reference evidence="2" key="1">
    <citation type="journal article" date="2019" name="Sci. Rep.">
        <title>Draft genome of Tanacetum cinerariifolium, the natural source of mosquito coil.</title>
        <authorList>
            <person name="Yamashiro T."/>
            <person name="Shiraishi A."/>
            <person name="Satake H."/>
            <person name="Nakayama K."/>
        </authorList>
    </citation>
    <scope>NUCLEOTIDE SEQUENCE</scope>
</reference>
<dbReference type="EMBL" id="BKCJ010534546">
    <property type="protein sequence ID" value="GFB01823.1"/>
    <property type="molecule type" value="Genomic_DNA"/>
</dbReference>
<sequence length="443" mass="50877">MHDDFLNQMRNFIQNFQSGPPGEDKEHEATTDTELFSIEDIEPLPVQEPPQNSDMHQIIKECCVEASEEQKQKMEDTMLDLVKICHHKQFLCINDDVDNLIESALDSKLLLINSINSQCLDKKEQEVKIVEEQPTERRNHAEKSLQNFRVIHKSSISFDTSQISSVHAVAPILSTREPVNSLSMGECEVTLEDKRECDELICENSSIIDVYDNHSEILFDSNNDDLSSDDESFEDIEYVDASVPDPAIVSVEEENVVHREEEEVYLEDISQVQYVVLREKLFSITHLISNIEYLKDNSTPDRVLNSFESDNSLLDNFSPEFETFCDHSEEMRSGNTTHANYSLPEYDSFCFEIEPDQESRFIFFDDSIPPGIENVADDPEGDIRFLEELLIDDSILSHELSDDKFEDNPLISRPPSEPPDVESFFDLKPDMIAEEISDKLNED</sequence>
<accession>A0A699KM91</accession>
<proteinExistence type="predicted"/>
<organism evidence="2">
    <name type="scientific">Tanacetum cinerariifolium</name>
    <name type="common">Dalmatian daisy</name>
    <name type="synonym">Chrysanthemum cinerariifolium</name>
    <dbReference type="NCBI Taxonomy" id="118510"/>
    <lineage>
        <taxon>Eukaryota</taxon>
        <taxon>Viridiplantae</taxon>
        <taxon>Streptophyta</taxon>
        <taxon>Embryophyta</taxon>
        <taxon>Tracheophyta</taxon>
        <taxon>Spermatophyta</taxon>
        <taxon>Magnoliopsida</taxon>
        <taxon>eudicotyledons</taxon>
        <taxon>Gunneridae</taxon>
        <taxon>Pentapetalae</taxon>
        <taxon>asterids</taxon>
        <taxon>campanulids</taxon>
        <taxon>Asterales</taxon>
        <taxon>Asteraceae</taxon>
        <taxon>Asteroideae</taxon>
        <taxon>Anthemideae</taxon>
        <taxon>Anthemidinae</taxon>
        <taxon>Tanacetum</taxon>
    </lineage>
</organism>
<dbReference type="AlphaFoldDB" id="A0A699KM91"/>
<protein>
    <recommendedName>
        <fullName evidence="3">Reverse transcriptase domain-containing protein</fullName>
    </recommendedName>
</protein>
<evidence type="ECO:0000313" key="2">
    <source>
        <dbReference type="EMBL" id="GFB01823.1"/>
    </source>
</evidence>
<name>A0A699KM91_TANCI</name>
<gene>
    <name evidence="2" type="ORF">Tci_673794</name>
</gene>